<dbReference type="Gene3D" id="3.40.50.300">
    <property type="entry name" value="P-loop containing nucleotide triphosphate hydrolases"/>
    <property type="match status" value="1"/>
</dbReference>
<dbReference type="Proteomes" id="UP001428341">
    <property type="component" value="Unassembled WGS sequence"/>
</dbReference>
<dbReference type="SUPFAM" id="SSF52540">
    <property type="entry name" value="P-loop containing nucleoside triphosphate hydrolases"/>
    <property type="match status" value="1"/>
</dbReference>
<dbReference type="InterPro" id="IPR002182">
    <property type="entry name" value="NB-ARC"/>
</dbReference>
<dbReference type="Pfam" id="PF23598">
    <property type="entry name" value="LRR_14"/>
    <property type="match status" value="1"/>
</dbReference>
<feature type="coiled-coil region" evidence="7">
    <location>
        <begin position="29"/>
        <end position="56"/>
    </location>
</feature>
<comment type="similarity">
    <text evidence="1">Belongs to the disease resistance NB-LRR family.</text>
</comment>
<keyword evidence="3" id="KW-0677">Repeat</keyword>
<dbReference type="PRINTS" id="PR00364">
    <property type="entry name" value="DISEASERSIST"/>
</dbReference>
<evidence type="ECO:0000256" key="1">
    <source>
        <dbReference type="ARBA" id="ARBA00008894"/>
    </source>
</evidence>
<proteinExistence type="inferred from homology"/>
<dbReference type="InterPro" id="IPR058922">
    <property type="entry name" value="WHD_DRP"/>
</dbReference>
<protein>
    <recommendedName>
        <fullName evidence="8">AAA+ ATPase domain-containing protein</fullName>
    </recommendedName>
</protein>
<comment type="caution">
    <text evidence="9">The sequence shown here is derived from an EMBL/GenBank/DDBJ whole genome shotgun (WGS) entry which is preliminary data.</text>
</comment>
<dbReference type="Pfam" id="PF23559">
    <property type="entry name" value="WHD_DRP"/>
    <property type="match status" value="1"/>
</dbReference>
<dbReference type="InterPro" id="IPR003593">
    <property type="entry name" value="AAA+_ATPase"/>
</dbReference>
<dbReference type="EMBL" id="JBCGBO010000001">
    <property type="protein sequence ID" value="KAK9229276.1"/>
    <property type="molecule type" value="Genomic_DNA"/>
</dbReference>
<name>A0AAP0R334_9ROSI</name>
<keyword evidence="5" id="KW-0611">Plant defense</keyword>
<accession>A0AAP0R334</accession>
<evidence type="ECO:0000259" key="8">
    <source>
        <dbReference type="SMART" id="SM00382"/>
    </source>
</evidence>
<evidence type="ECO:0000313" key="10">
    <source>
        <dbReference type="Proteomes" id="UP001428341"/>
    </source>
</evidence>
<dbReference type="PANTHER" id="PTHR33463">
    <property type="entry name" value="NB-ARC DOMAIN-CONTAINING PROTEIN-RELATED"/>
    <property type="match status" value="1"/>
</dbReference>
<dbReference type="GO" id="GO:0005524">
    <property type="term" value="F:ATP binding"/>
    <property type="evidence" value="ECO:0007669"/>
    <property type="project" value="UniProtKB-KW"/>
</dbReference>
<keyword evidence="4" id="KW-0547">Nucleotide-binding</keyword>
<dbReference type="FunFam" id="3.40.50.300:FF:001091">
    <property type="entry name" value="Probable disease resistance protein At1g61300"/>
    <property type="match status" value="1"/>
</dbReference>
<dbReference type="FunFam" id="1.10.8.430:FF:000003">
    <property type="entry name" value="Probable disease resistance protein At5g66910"/>
    <property type="match status" value="1"/>
</dbReference>
<dbReference type="Gene3D" id="1.10.8.430">
    <property type="entry name" value="Helical domain of apoptotic protease-activating factors"/>
    <property type="match status" value="1"/>
</dbReference>
<dbReference type="PANTHER" id="PTHR33463:SF220">
    <property type="entry name" value="NB-ARC DOMAIN-CONTAINING PROTEIN"/>
    <property type="match status" value="1"/>
</dbReference>
<keyword evidence="6" id="KW-0067">ATP-binding</keyword>
<dbReference type="InterPro" id="IPR050905">
    <property type="entry name" value="Plant_NBS-LRR"/>
</dbReference>
<keyword evidence="2" id="KW-0433">Leucine-rich repeat</keyword>
<dbReference type="Gene3D" id="1.10.10.10">
    <property type="entry name" value="Winged helix-like DNA-binding domain superfamily/Winged helix DNA-binding domain"/>
    <property type="match status" value="1"/>
</dbReference>
<dbReference type="GO" id="GO:0006952">
    <property type="term" value="P:defense response"/>
    <property type="evidence" value="ECO:0007669"/>
    <property type="project" value="UniProtKB-KW"/>
</dbReference>
<sequence length="890" mass="101773">MGNVCSPSFSCDDSVSHCLDCSVRKAGYICRLQDNLDALQRELQMLIEERNDVRVRVIVAEQQQMKRLERVQGWLSRVEKVESRVGKLIRKSPQQVEKLCLGGFCSNSCKSSYKFGKKVVKALRVVQSLRKQGDFQDVAQPAPENPVDERPLPATVVGLQSTFDRVWRCLMEEQMGIVGLYGMGGVGKTTLLTQINNKFLDTPNSFDFVIWIVVSKDLQLAKIQEGIAKKLGLFNESWQSKGLEEKANKIFKILSKKKFVLLLDDIWELVDLAQVGLPVSSCASSSNKIVFTTREIEVCGQMEAHRSFKVECLGFDDAWKLFEDKVGRDTLDTHPDIPELAEAVARECGGLPLALITVGRAMASRKTPREWEHAIEVLRCSASQFSGMEKRVFSRLKFSYDFLPNDAARFCLLYCSLFPEDYRISIEDLIDCWICEEFLDESNGIGVRNQGYSLVRTLLHSCLLEEEEDNFVKMHDVIRDMALWIASTTEEREKFLVLAGVGLIEAPRIRMWKGVTRMSLMTNHIENLLESPVCPRLRTLFLSSNIFHRVNSDFFQSMASLRVLKLSYSNPLLFEISKVVSLQHLDLSHSRIERLPIEFKYLVNLKCLNLEYTYGVLKIPPKVISNLKILQTLRMYECATVPQARDSILFGDCRVLVEELLGLEHLSVFTITLNNFHALQRLLDSCMLQYVSTPSLCLSHFNNSKSLGVFSLASLRHLQTLHLTYNDLEEIKIDNGGEVKRVRELSGFHCLKNVYISSSKLRHTTWLFLAPNLKRVEIDNCQDMEEIISSEKLSEVPAEVMENLIPFARLERLILEELKNLKTIHSKALPFPCLKEMSVDGCPLLKKLPLDCNRGLERKIIIKGQRRWWNELQWDDEATQNAFLPCFKPF</sequence>
<evidence type="ECO:0000256" key="2">
    <source>
        <dbReference type="ARBA" id="ARBA00022614"/>
    </source>
</evidence>
<dbReference type="AlphaFoldDB" id="A0AAP0R334"/>
<dbReference type="SUPFAM" id="SSF52058">
    <property type="entry name" value="L domain-like"/>
    <property type="match status" value="1"/>
</dbReference>
<dbReference type="SMART" id="SM00382">
    <property type="entry name" value="AAA"/>
    <property type="match status" value="1"/>
</dbReference>
<keyword evidence="7" id="KW-0175">Coiled coil</keyword>
<evidence type="ECO:0000256" key="4">
    <source>
        <dbReference type="ARBA" id="ARBA00022741"/>
    </source>
</evidence>
<evidence type="ECO:0000256" key="5">
    <source>
        <dbReference type="ARBA" id="ARBA00022821"/>
    </source>
</evidence>
<evidence type="ECO:0000256" key="7">
    <source>
        <dbReference type="SAM" id="Coils"/>
    </source>
</evidence>
<dbReference type="InterPro" id="IPR042197">
    <property type="entry name" value="Apaf_helical"/>
</dbReference>
<evidence type="ECO:0000256" key="6">
    <source>
        <dbReference type="ARBA" id="ARBA00022840"/>
    </source>
</evidence>
<evidence type="ECO:0000313" key="9">
    <source>
        <dbReference type="EMBL" id="KAK9229276.1"/>
    </source>
</evidence>
<keyword evidence="10" id="KW-1185">Reference proteome</keyword>
<organism evidence="9 10">
    <name type="scientific">Citrus x changshan-huyou</name>
    <dbReference type="NCBI Taxonomy" id="2935761"/>
    <lineage>
        <taxon>Eukaryota</taxon>
        <taxon>Viridiplantae</taxon>
        <taxon>Streptophyta</taxon>
        <taxon>Embryophyta</taxon>
        <taxon>Tracheophyta</taxon>
        <taxon>Spermatophyta</taxon>
        <taxon>Magnoliopsida</taxon>
        <taxon>eudicotyledons</taxon>
        <taxon>Gunneridae</taxon>
        <taxon>Pentapetalae</taxon>
        <taxon>rosids</taxon>
        <taxon>malvids</taxon>
        <taxon>Sapindales</taxon>
        <taxon>Rutaceae</taxon>
        <taxon>Aurantioideae</taxon>
        <taxon>Citrus</taxon>
    </lineage>
</organism>
<dbReference type="Pfam" id="PF00931">
    <property type="entry name" value="NB-ARC"/>
    <property type="match status" value="1"/>
</dbReference>
<evidence type="ECO:0000256" key="3">
    <source>
        <dbReference type="ARBA" id="ARBA00022737"/>
    </source>
</evidence>
<dbReference type="FunFam" id="1.10.10.10:FF:000322">
    <property type="entry name" value="Probable disease resistance protein At1g63360"/>
    <property type="match status" value="1"/>
</dbReference>
<feature type="domain" description="AAA+ ATPase" evidence="8">
    <location>
        <begin position="174"/>
        <end position="317"/>
    </location>
</feature>
<dbReference type="InterPro" id="IPR027417">
    <property type="entry name" value="P-loop_NTPase"/>
</dbReference>
<dbReference type="InterPro" id="IPR055414">
    <property type="entry name" value="LRR_R13L4/SHOC2-like"/>
</dbReference>
<dbReference type="GO" id="GO:0043531">
    <property type="term" value="F:ADP binding"/>
    <property type="evidence" value="ECO:0007669"/>
    <property type="project" value="InterPro"/>
</dbReference>
<gene>
    <name evidence="9" type="ORF">WN944_022235</name>
</gene>
<reference evidence="9 10" key="1">
    <citation type="submission" date="2024-05" db="EMBL/GenBank/DDBJ databases">
        <title>Haplotype-resolved chromosome-level genome assembly of Huyou (Citrus changshanensis).</title>
        <authorList>
            <person name="Miao C."/>
            <person name="Chen W."/>
            <person name="Wu Y."/>
            <person name="Wang L."/>
            <person name="Zhao S."/>
            <person name="Grierson D."/>
            <person name="Xu C."/>
            <person name="Chen K."/>
        </authorList>
    </citation>
    <scope>NUCLEOTIDE SEQUENCE [LARGE SCALE GENOMIC DNA]</scope>
    <source>
        <strain evidence="9">01-14</strain>
        <tissue evidence="9">Leaf</tissue>
    </source>
</reference>
<dbReference type="Gene3D" id="3.80.10.10">
    <property type="entry name" value="Ribonuclease Inhibitor"/>
    <property type="match status" value="2"/>
</dbReference>
<dbReference type="InterPro" id="IPR032675">
    <property type="entry name" value="LRR_dom_sf"/>
</dbReference>
<dbReference type="InterPro" id="IPR036388">
    <property type="entry name" value="WH-like_DNA-bd_sf"/>
</dbReference>